<reference evidence="1" key="1">
    <citation type="submission" date="2009-08" db="EMBL/GenBank/DDBJ databases">
        <authorList>
            <person name="Cheung F."/>
            <person name="Xiao Y."/>
            <person name="Chan A."/>
            <person name="Moskal W."/>
            <person name="Town C.D."/>
        </authorList>
    </citation>
    <scope>NUCLEOTIDE SEQUENCE</scope>
</reference>
<dbReference type="EMBL" id="BT096198">
    <property type="protein sequence ID" value="ACU20422.1"/>
    <property type="molecule type" value="mRNA"/>
</dbReference>
<sequence>MKLGTWLVPRTSLTVYNRDQLNPVQGLQKSCTYYINPCSCHPFLITQKHLSNKWTNG</sequence>
<protein>
    <submittedName>
        <fullName evidence="1">Uncharacterized protein</fullName>
    </submittedName>
</protein>
<name>C6TF20_SOYBN</name>
<evidence type="ECO:0000313" key="1">
    <source>
        <dbReference type="EMBL" id="ACU20422.1"/>
    </source>
</evidence>
<accession>C6TF20</accession>
<proteinExistence type="evidence at transcript level"/>
<organism evidence="1">
    <name type="scientific">Glycine max</name>
    <name type="common">Soybean</name>
    <name type="synonym">Glycine hispida</name>
    <dbReference type="NCBI Taxonomy" id="3847"/>
    <lineage>
        <taxon>Eukaryota</taxon>
        <taxon>Viridiplantae</taxon>
        <taxon>Streptophyta</taxon>
        <taxon>Embryophyta</taxon>
        <taxon>Tracheophyta</taxon>
        <taxon>Spermatophyta</taxon>
        <taxon>Magnoliopsida</taxon>
        <taxon>eudicotyledons</taxon>
        <taxon>Gunneridae</taxon>
        <taxon>Pentapetalae</taxon>
        <taxon>rosids</taxon>
        <taxon>fabids</taxon>
        <taxon>Fabales</taxon>
        <taxon>Fabaceae</taxon>
        <taxon>Papilionoideae</taxon>
        <taxon>50 kb inversion clade</taxon>
        <taxon>NPAAA clade</taxon>
        <taxon>indigoferoid/millettioid clade</taxon>
        <taxon>Phaseoleae</taxon>
        <taxon>Glycine</taxon>
        <taxon>Glycine subgen. Soja</taxon>
    </lineage>
</organism>
<dbReference type="AlphaFoldDB" id="C6TF20"/>